<name>A0ABS8CM26_9RHOB</name>
<evidence type="ECO:0000313" key="2">
    <source>
        <dbReference type="Proteomes" id="UP001198571"/>
    </source>
</evidence>
<sequence>MGFRSDQDPEAIAARLQQDRDDISRAFSELHERLMPKRSAGEAGADLWASVREAGGKTAARLAGGAGEGALKLAQSAGAAAKANPVAAVVAGGGLAVLAWAGLKAMQARNAAPLPEWLAGADALAARAEKLSQRIDAAEAEGALSPREAEDSRADVAEGMRQELRRLMGLGLDGLEPKTRAAAYAARQEAWDRHSGKSGPLAGLLGKGTLMALAGAGLSAYLTRQGSNARPAENRADAAAEALQALNAARAGFAGEADRLTRMAGELSRSLNAAFAALEENQKARPREEEDRA</sequence>
<dbReference type="RefSeq" id="WP_226934834.1">
    <property type="nucleotide sequence ID" value="NZ_JACDXX010000006.1"/>
</dbReference>
<organism evidence="1 2">
    <name type="scientific">Pseudogemmobacter faecipullorum</name>
    <dbReference type="NCBI Taxonomy" id="2755041"/>
    <lineage>
        <taxon>Bacteria</taxon>
        <taxon>Pseudomonadati</taxon>
        <taxon>Pseudomonadota</taxon>
        <taxon>Alphaproteobacteria</taxon>
        <taxon>Rhodobacterales</taxon>
        <taxon>Paracoccaceae</taxon>
        <taxon>Pseudogemmobacter</taxon>
    </lineage>
</organism>
<dbReference type="Proteomes" id="UP001198571">
    <property type="component" value="Unassembled WGS sequence"/>
</dbReference>
<evidence type="ECO:0000313" key="1">
    <source>
        <dbReference type="EMBL" id="MCB5409925.1"/>
    </source>
</evidence>
<proteinExistence type="predicted"/>
<reference evidence="1 2" key="1">
    <citation type="submission" date="2020-07" db="EMBL/GenBank/DDBJ databases">
        <title>Pseudogemmobacter sp. nov., isolated from poultry manure in Taiwan.</title>
        <authorList>
            <person name="Lin S.-Y."/>
            <person name="Tang Y.-S."/>
            <person name="Young C.-C."/>
        </authorList>
    </citation>
    <scope>NUCLEOTIDE SEQUENCE [LARGE SCALE GENOMIC DNA]</scope>
    <source>
        <strain evidence="1 2">CC-YST710</strain>
    </source>
</reference>
<gene>
    <name evidence="1" type="ORF">H0485_07925</name>
</gene>
<keyword evidence="2" id="KW-1185">Reference proteome</keyword>
<protein>
    <recommendedName>
        <fullName evidence="3">DUF3618 domain-containing protein</fullName>
    </recommendedName>
</protein>
<accession>A0ABS8CM26</accession>
<evidence type="ECO:0008006" key="3">
    <source>
        <dbReference type="Google" id="ProtNLM"/>
    </source>
</evidence>
<dbReference type="EMBL" id="JACDXX010000006">
    <property type="protein sequence ID" value="MCB5409925.1"/>
    <property type="molecule type" value="Genomic_DNA"/>
</dbReference>
<comment type="caution">
    <text evidence="1">The sequence shown here is derived from an EMBL/GenBank/DDBJ whole genome shotgun (WGS) entry which is preliminary data.</text>
</comment>